<dbReference type="PANTHER" id="PTHR34204">
    <property type="entry name" value="RNA-BINDING ASCH DOMAIN PROTEIN"/>
    <property type="match status" value="1"/>
</dbReference>
<evidence type="ECO:0000313" key="1">
    <source>
        <dbReference type="EMBL" id="MBX49817.1"/>
    </source>
</evidence>
<dbReference type="EMBL" id="GGEC01069333">
    <property type="protein sequence ID" value="MBX49817.1"/>
    <property type="molecule type" value="Transcribed_RNA"/>
</dbReference>
<protein>
    <submittedName>
        <fullName evidence="1">Uncharacterized protein</fullName>
    </submittedName>
</protein>
<dbReference type="AlphaFoldDB" id="A0A2P2P524"/>
<proteinExistence type="predicted"/>
<reference evidence="1" key="1">
    <citation type="submission" date="2018-02" db="EMBL/GenBank/DDBJ databases">
        <title>Rhizophora mucronata_Transcriptome.</title>
        <authorList>
            <person name="Meera S.P."/>
            <person name="Sreeshan A."/>
            <person name="Augustine A."/>
        </authorList>
    </citation>
    <scope>NUCLEOTIDE SEQUENCE</scope>
    <source>
        <tissue evidence="1">Leaf</tissue>
    </source>
</reference>
<sequence>MDVIGQLMGSCCWSNMHIIPQHGVVFEIRVVEGYGARWSGDGTKFIGFLEPYMEDGHAKGWKL</sequence>
<accession>A0A2P2P524</accession>
<name>A0A2P2P524_RHIMU</name>
<organism evidence="1">
    <name type="scientific">Rhizophora mucronata</name>
    <name type="common">Asiatic mangrove</name>
    <dbReference type="NCBI Taxonomy" id="61149"/>
    <lineage>
        <taxon>Eukaryota</taxon>
        <taxon>Viridiplantae</taxon>
        <taxon>Streptophyta</taxon>
        <taxon>Embryophyta</taxon>
        <taxon>Tracheophyta</taxon>
        <taxon>Spermatophyta</taxon>
        <taxon>Magnoliopsida</taxon>
        <taxon>eudicotyledons</taxon>
        <taxon>Gunneridae</taxon>
        <taxon>Pentapetalae</taxon>
        <taxon>rosids</taxon>
        <taxon>fabids</taxon>
        <taxon>Malpighiales</taxon>
        <taxon>Rhizophoraceae</taxon>
        <taxon>Rhizophora</taxon>
    </lineage>
</organism>
<dbReference type="PANTHER" id="PTHR34204:SF2">
    <property type="entry name" value="RNA-BINDING ASCH DOMAIN PROTEIN"/>
    <property type="match status" value="1"/>
</dbReference>